<evidence type="ECO:0000313" key="1">
    <source>
        <dbReference type="EMBL" id="CAG7880695.1"/>
    </source>
</evidence>
<dbReference type="EMBL" id="LS974619">
    <property type="protein sequence ID" value="CAG7880695.1"/>
    <property type="molecule type" value="Genomic_DNA"/>
</dbReference>
<dbReference type="Proteomes" id="UP000694005">
    <property type="component" value="Chromosome A03"/>
</dbReference>
<accession>A0A8D9GHF0</accession>
<proteinExistence type="predicted"/>
<name>A0A8D9GHF0_BRACM</name>
<gene>
    <name evidence="1" type="ORF">BRAPAZ1V2_A03P20380.2</name>
</gene>
<reference evidence="1 2" key="1">
    <citation type="submission" date="2021-07" db="EMBL/GenBank/DDBJ databases">
        <authorList>
            <consortium name="Genoscope - CEA"/>
            <person name="William W."/>
        </authorList>
    </citation>
    <scope>NUCLEOTIDE SEQUENCE [LARGE SCALE GENOMIC DNA]</scope>
</reference>
<protein>
    <submittedName>
        <fullName evidence="1">Uncharacterized protein</fullName>
    </submittedName>
</protein>
<organism evidence="1 2">
    <name type="scientific">Brassica campestris</name>
    <name type="common">Field mustard</name>
    <dbReference type="NCBI Taxonomy" id="3711"/>
    <lineage>
        <taxon>Eukaryota</taxon>
        <taxon>Viridiplantae</taxon>
        <taxon>Streptophyta</taxon>
        <taxon>Embryophyta</taxon>
        <taxon>Tracheophyta</taxon>
        <taxon>Spermatophyta</taxon>
        <taxon>Magnoliopsida</taxon>
        <taxon>eudicotyledons</taxon>
        <taxon>Gunneridae</taxon>
        <taxon>Pentapetalae</taxon>
        <taxon>rosids</taxon>
        <taxon>malvids</taxon>
        <taxon>Brassicales</taxon>
        <taxon>Brassicaceae</taxon>
        <taxon>Brassiceae</taxon>
        <taxon>Brassica</taxon>
    </lineage>
</organism>
<sequence>LCWNKSCNFHWLLIEKILSSHRLFCFGTRRAISTVHLKLRRLISHLTHHFTSFSRE</sequence>
<dbReference type="Gramene" id="A03p20380.2_BraZ1">
    <property type="protein sequence ID" value="A03p20380.2_BraZ1.CDS.1"/>
    <property type="gene ID" value="A03g20380.2_BraZ1"/>
</dbReference>
<dbReference type="AlphaFoldDB" id="A0A8D9GHF0"/>
<evidence type="ECO:0000313" key="2">
    <source>
        <dbReference type="Proteomes" id="UP000694005"/>
    </source>
</evidence>
<feature type="non-terminal residue" evidence="1">
    <location>
        <position position="1"/>
    </location>
</feature>